<comment type="caution">
    <text evidence="2">The sequence shown here is derived from an EMBL/GenBank/DDBJ whole genome shotgun (WGS) entry which is preliminary data.</text>
</comment>
<feature type="region of interest" description="Disordered" evidence="1">
    <location>
        <begin position="1"/>
        <end position="22"/>
    </location>
</feature>
<reference evidence="2 3" key="1">
    <citation type="submission" date="2017-11" db="EMBL/GenBank/DDBJ databases">
        <title>Comparative genomics of Botrytis spp.</title>
        <authorList>
            <person name="Valero-Jimenez C.A."/>
            <person name="Tapia P."/>
            <person name="Veloso J."/>
            <person name="Silva-Moreno E."/>
            <person name="Staats M."/>
            <person name="Valdes J.H."/>
            <person name="Van Kan J.A.L."/>
        </authorList>
    </citation>
    <scope>NUCLEOTIDE SEQUENCE [LARGE SCALE GENOMIC DNA]</scope>
    <source>
        <strain evidence="2 3">MUCL2830</strain>
    </source>
</reference>
<evidence type="ECO:0000313" key="2">
    <source>
        <dbReference type="EMBL" id="TEY43617.1"/>
    </source>
</evidence>
<keyword evidence="3" id="KW-1185">Reference proteome</keyword>
<name>A0A4Y8CRX4_9HELO</name>
<protein>
    <submittedName>
        <fullName evidence="2">Uncharacterized protein</fullName>
    </submittedName>
</protein>
<dbReference type="OrthoDB" id="5279415at2759"/>
<dbReference type="Proteomes" id="UP000297299">
    <property type="component" value="Unassembled WGS sequence"/>
</dbReference>
<sequence length="101" mass="11846">MSVVATQEDSSTGSGSGATTKDSLKYEFRKKTRLTVLYRIWRTIDLFVYDSDMPIWDGPPDDSPLVVRNHRPLDAEIKHLCREKQDTRRIQYYTFGRKRHP</sequence>
<gene>
    <name evidence="2" type="ORF">BOTCAL_0367g00050</name>
</gene>
<accession>A0A4Y8CRX4</accession>
<organism evidence="2 3">
    <name type="scientific">Botryotinia calthae</name>
    <dbReference type="NCBI Taxonomy" id="38488"/>
    <lineage>
        <taxon>Eukaryota</taxon>
        <taxon>Fungi</taxon>
        <taxon>Dikarya</taxon>
        <taxon>Ascomycota</taxon>
        <taxon>Pezizomycotina</taxon>
        <taxon>Leotiomycetes</taxon>
        <taxon>Helotiales</taxon>
        <taxon>Sclerotiniaceae</taxon>
        <taxon>Botryotinia</taxon>
    </lineage>
</organism>
<proteinExistence type="predicted"/>
<evidence type="ECO:0000256" key="1">
    <source>
        <dbReference type="SAM" id="MobiDB-lite"/>
    </source>
</evidence>
<evidence type="ECO:0000313" key="3">
    <source>
        <dbReference type="Proteomes" id="UP000297299"/>
    </source>
</evidence>
<feature type="compositionally biased region" description="Low complexity" evidence="1">
    <location>
        <begin position="10"/>
        <end position="20"/>
    </location>
</feature>
<dbReference type="AlphaFoldDB" id="A0A4Y8CRX4"/>
<dbReference type="EMBL" id="PHWZ01000366">
    <property type="protein sequence ID" value="TEY43617.1"/>
    <property type="molecule type" value="Genomic_DNA"/>
</dbReference>